<keyword evidence="2" id="KW-1185">Reference proteome</keyword>
<accession>A0ACC0UBB0</accession>
<dbReference type="Proteomes" id="UP001207468">
    <property type="component" value="Unassembled WGS sequence"/>
</dbReference>
<comment type="caution">
    <text evidence="1">The sequence shown here is derived from an EMBL/GenBank/DDBJ whole genome shotgun (WGS) entry which is preliminary data.</text>
</comment>
<protein>
    <submittedName>
        <fullName evidence="1">Uncharacterized protein</fullName>
    </submittedName>
</protein>
<sequence length="306" mass="34510">MVNFHDPAVILQDRFAVVKFWHVVDGLYIWEFLTNISYDWDVIRGRRRHGWTIWIYCLTRLATLAAVIINIVILDVTTPINCHASFVTQFIFAYLSLAAASFLIVLTELFSIAIWSVDKVVSSIAAITWVVNVSFLIQGKSLTHSILRIRSAWVPGGCIILNTRISKLNITVTLVTDIVLFLIMLLGLLRLRLHRGGTMALGRLLWKQGVIWFLIGAAAEVPAMVFIHLNLNDPLNLMFQVPCLITMAIAATRMYRSLAEFLSSDILSEGTSEIDLTIPNRITLPHAPVTQLEMAMYTAHEEYLKS</sequence>
<proteinExistence type="predicted"/>
<name>A0ACC0UBB0_9AGAM</name>
<gene>
    <name evidence="1" type="ORF">F5148DRAFT_1283413</name>
</gene>
<reference evidence="1" key="1">
    <citation type="submission" date="2021-03" db="EMBL/GenBank/DDBJ databases">
        <title>Evolutionary priming and transition to the ectomycorrhizal habit in an iconic lineage of mushroom-forming fungi: is preadaptation a requirement?</title>
        <authorList>
            <consortium name="DOE Joint Genome Institute"/>
            <person name="Looney B.P."/>
            <person name="Miyauchi S."/>
            <person name="Morin E."/>
            <person name="Drula E."/>
            <person name="Courty P.E."/>
            <person name="Chicoki N."/>
            <person name="Fauchery L."/>
            <person name="Kohler A."/>
            <person name="Kuo A."/>
            <person name="LaButti K."/>
            <person name="Pangilinan J."/>
            <person name="Lipzen A."/>
            <person name="Riley R."/>
            <person name="Andreopoulos W."/>
            <person name="He G."/>
            <person name="Johnson J."/>
            <person name="Barry K.W."/>
            <person name="Grigoriev I.V."/>
            <person name="Nagy L."/>
            <person name="Hibbett D."/>
            <person name="Henrissat B."/>
            <person name="Matheny P.B."/>
            <person name="Labbe J."/>
            <person name="Martin A.F."/>
        </authorList>
    </citation>
    <scope>NUCLEOTIDE SEQUENCE</scope>
    <source>
        <strain evidence="1">BPL698</strain>
    </source>
</reference>
<organism evidence="1 2">
    <name type="scientific">Russula earlei</name>
    <dbReference type="NCBI Taxonomy" id="71964"/>
    <lineage>
        <taxon>Eukaryota</taxon>
        <taxon>Fungi</taxon>
        <taxon>Dikarya</taxon>
        <taxon>Basidiomycota</taxon>
        <taxon>Agaricomycotina</taxon>
        <taxon>Agaricomycetes</taxon>
        <taxon>Russulales</taxon>
        <taxon>Russulaceae</taxon>
        <taxon>Russula</taxon>
    </lineage>
</organism>
<evidence type="ECO:0000313" key="1">
    <source>
        <dbReference type="EMBL" id="KAI9508999.1"/>
    </source>
</evidence>
<dbReference type="EMBL" id="JAGFNK010000074">
    <property type="protein sequence ID" value="KAI9508999.1"/>
    <property type="molecule type" value="Genomic_DNA"/>
</dbReference>
<evidence type="ECO:0000313" key="2">
    <source>
        <dbReference type="Proteomes" id="UP001207468"/>
    </source>
</evidence>